<dbReference type="InterPro" id="IPR050129">
    <property type="entry name" value="Zn_alcohol_dh"/>
</dbReference>
<dbReference type="EMBL" id="ROVY01000014">
    <property type="protein sequence ID" value="MHI21539.1"/>
    <property type="molecule type" value="Genomic_DNA"/>
</dbReference>
<dbReference type="SUPFAM" id="SSF50129">
    <property type="entry name" value="GroES-like"/>
    <property type="match status" value="1"/>
</dbReference>
<dbReference type="PANTHER" id="PTHR43401">
    <property type="entry name" value="L-THREONINE 3-DEHYDROGENASE"/>
    <property type="match status" value="1"/>
</dbReference>
<keyword evidence="3" id="KW-0560">Oxidoreductase</keyword>
<organism evidence="5">
    <name type="scientific">Salmonella enterica</name>
    <name type="common">Salmonella choleraesuis</name>
    <dbReference type="NCBI Taxonomy" id="28901"/>
    <lineage>
        <taxon>Bacteria</taxon>
        <taxon>Pseudomonadati</taxon>
        <taxon>Pseudomonadota</taxon>
        <taxon>Gammaproteobacteria</taxon>
        <taxon>Enterobacterales</taxon>
        <taxon>Enterobacteriaceae</taxon>
        <taxon>Salmonella</taxon>
    </lineage>
</organism>
<dbReference type="Pfam" id="PF00107">
    <property type="entry name" value="ADH_zinc_N"/>
    <property type="match status" value="1"/>
</dbReference>
<keyword evidence="2" id="KW-0862">Zinc</keyword>
<reference evidence="5" key="1">
    <citation type="submission" date="2018-11" db="EMBL/GenBank/DDBJ databases">
        <authorList>
            <consortium name="PulseNet: The National Subtyping Network for Foodborne Disease Surveillance"/>
            <person name="Tarr C.L."/>
            <person name="Trees E."/>
            <person name="Katz L.S."/>
            <person name="Carleton-Romer H.A."/>
            <person name="Stroika S."/>
            <person name="Kucerova Z."/>
            <person name="Roache K.F."/>
            <person name="Sabol A.L."/>
            <person name="Besser J."/>
            <person name="Gerner-Smidt P."/>
        </authorList>
    </citation>
    <scope>NUCLEOTIDE SEQUENCE [LARGE SCALE GENOMIC DNA]</scope>
    <source>
        <strain evidence="5">PNUSAS059688</strain>
    </source>
</reference>
<dbReference type="InterPro" id="IPR011032">
    <property type="entry name" value="GroES-like_sf"/>
</dbReference>
<dbReference type="GO" id="GO:0046872">
    <property type="term" value="F:metal ion binding"/>
    <property type="evidence" value="ECO:0007669"/>
    <property type="project" value="UniProtKB-KW"/>
</dbReference>
<dbReference type="InterPro" id="IPR013154">
    <property type="entry name" value="ADH-like_N"/>
</dbReference>
<protein>
    <submittedName>
        <fullName evidence="5">Alcohol dehydrogenase</fullName>
    </submittedName>
</protein>
<dbReference type="SUPFAM" id="SSF51735">
    <property type="entry name" value="NAD(P)-binding Rossmann-fold domains"/>
    <property type="match status" value="1"/>
</dbReference>
<comment type="caution">
    <text evidence="5">The sequence shown here is derived from an EMBL/GenBank/DDBJ whole genome shotgun (WGS) entry which is preliminary data.</text>
</comment>
<proteinExistence type="predicted"/>
<dbReference type="AlphaFoldDB" id="A0A3K5REP6"/>
<gene>
    <name evidence="5" type="ORF">EEM47_06555</name>
</gene>
<keyword evidence="1" id="KW-0479">Metal-binding</keyword>
<dbReference type="Gene3D" id="3.40.50.720">
    <property type="entry name" value="NAD(P)-binding Rossmann-like Domain"/>
    <property type="match status" value="1"/>
</dbReference>
<dbReference type="PANTHER" id="PTHR43401:SF2">
    <property type="entry name" value="L-THREONINE 3-DEHYDROGENASE"/>
    <property type="match status" value="1"/>
</dbReference>
<dbReference type="InterPro" id="IPR020843">
    <property type="entry name" value="ER"/>
</dbReference>
<name>A0A3K5REP6_SALER</name>
<evidence type="ECO:0000256" key="1">
    <source>
        <dbReference type="ARBA" id="ARBA00022723"/>
    </source>
</evidence>
<dbReference type="InterPro" id="IPR036291">
    <property type="entry name" value="NAD(P)-bd_dom_sf"/>
</dbReference>
<dbReference type="GO" id="GO:0016491">
    <property type="term" value="F:oxidoreductase activity"/>
    <property type="evidence" value="ECO:0007669"/>
    <property type="project" value="UniProtKB-KW"/>
</dbReference>
<dbReference type="Proteomes" id="UP000885364">
    <property type="component" value="Unassembled WGS sequence"/>
</dbReference>
<dbReference type="Gene3D" id="3.90.180.10">
    <property type="entry name" value="Medium-chain alcohol dehydrogenases, catalytic domain"/>
    <property type="match status" value="1"/>
</dbReference>
<feature type="domain" description="Enoyl reductase (ER)" evidence="4">
    <location>
        <begin position="12"/>
        <end position="329"/>
    </location>
</feature>
<evidence type="ECO:0000256" key="3">
    <source>
        <dbReference type="ARBA" id="ARBA00023002"/>
    </source>
</evidence>
<evidence type="ECO:0000313" key="5">
    <source>
        <dbReference type="EMBL" id="MHI21539.1"/>
    </source>
</evidence>
<evidence type="ECO:0000259" key="4">
    <source>
        <dbReference type="SMART" id="SM00829"/>
    </source>
</evidence>
<evidence type="ECO:0000256" key="2">
    <source>
        <dbReference type="ARBA" id="ARBA00022833"/>
    </source>
</evidence>
<accession>A0A3K5REP6</accession>
<dbReference type="InterPro" id="IPR013149">
    <property type="entry name" value="ADH-like_C"/>
</dbReference>
<dbReference type="SMART" id="SM00829">
    <property type="entry name" value="PKS_ER"/>
    <property type="match status" value="1"/>
</dbReference>
<dbReference type="Pfam" id="PF08240">
    <property type="entry name" value="ADH_N"/>
    <property type="match status" value="1"/>
</dbReference>
<sequence>MKIKAVYINKPGEIETRWVEYPVKKENEVLIKVYSAGICGSDIGAFRGTNPLVTYPRIIGHEVVGVVIQEGKGMPDNIKEGDRVIVDPYIYCGHCYPCSVGRTNCCENLKVIGVHIDGAMQEVVAHPAHLIHKIPDSVKSEMAPLAEPLTIALHALHRANLKEGEHIAIIGAGAIGLMAALSALRYNAIPVLIDIVEERLQYARTLGISHVINPAKTQAVDDIRAITKGTMAQVVVEASGANSAIRQALDLASFAGRISFTGWPKQETSLPTNLITFKELDLRGSRTSAGEFGEALQMLATLNINPADIVSKVVNIDEVPDAVRELDQYPERYLKINAVFH</sequence>